<evidence type="ECO:0000256" key="2">
    <source>
        <dbReference type="ARBA" id="ARBA00022679"/>
    </source>
</evidence>
<reference evidence="5" key="1">
    <citation type="submission" date="2017-02" db="EMBL/GenBank/DDBJ databases">
        <authorList>
            <person name="Dridi B."/>
        </authorList>
    </citation>
    <scope>NUCLEOTIDE SEQUENCE [LARGE SCALE GENOMIC DNA]</scope>
    <source>
        <strain evidence="5">B Co 03.10</strain>
    </source>
</reference>
<dbReference type="PANTHER" id="PTHR12526">
    <property type="entry name" value="GLYCOSYLTRANSFERASE"/>
    <property type="match status" value="1"/>
</dbReference>
<dbReference type="EMBL" id="FWFF01000005">
    <property type="protein sequence ID" value="SLM95339.1"/>
    <property type="molecule type" value="Genomic_DNA"/>
</dbReference>
<dbReference type="Proteomes" id="UP000196581">
    <property type="component" value="Unassembled WGS sequence"/>
</dbReference>
<dbReference type="PANTHER" id="PTHR12526:SF629">
    <property type="entry name" value="TEICHURONIC ACID BIOSYNTHESIS GLYCOSYLTRANSFERASE TUAH-RELATED"/>
    <property type="match status" value="1"/>
</dbReference>
<feature type="domain" description="Glycosyl transferase family 1" evidence="3">
    <location>
        <begin position="104"/>
        <end position="242"/>
    </location>
</feature>
<proteinExistence type="predicted"/>
<evidence type="ECO:0000313" key="5">
    <source>
        <dbReference type="Proteomes" id="UP000196581"/>
    </source>
</evidence>
<keyword evidence="5" id="KW-1185">Reference proteome</keyword>
<dbReference type="GO" id="GO:0016757">
    <property type="term" value="F:glycosyltransferase activity"/>
    <property type="evidence" value="ECO:0007669"/>
    <property type="project" value="UniProtKB-KW"/>
</dbReference>
<dbReference type="EC" id="2.4.1.-" evidence="4"/>
<gene>
    <name evidence="4" type="ORF">FM105_04690</name>
</gene>
<evidence type="ECO:0000259" key="3">
    <source>
        <dbReference type="Pfam" id="PF00534"/>
    </source>
</evidence>
<organism evidence="4 5">
    <name type="scientific">Brevibacterium yomogidense</name>
    <dbReference type="NCBI Taxonomy" id="946573"/>
    <lineage>
        <taxon>Bacteria</taxon>
        <taxon>Bacillati</taxon>
        <taxon>Actinomycetota</taxon>
        <taxon>Actinomycetes</taxon>
        <taxon>Micrococcales</taxon>
        <taxon>Brevibacteriaceae</taxon>
        <taxon>Brevibacterium</taxon>
    </lineage>
</organism>
<sequence length="413" mass="44838">MIICDSAFAGGLMHSFTSPRGSLIQVIHSHHHDKKNNALGKLAAGKLPILKNADRYDLVAVLTERQRRHLLDENIASENIVAIPNPFHGVIGTAAETRRRERGIIVSRLSGIKRLDHAILALASSTSPIVPTLDIYGDGKQRKPLERYIADLDVEERVRLHGHDPDARSHFARSSFSLLTSRTEGQSLMLVESMANGCIPIAYDIDYGPSDIITDGVDGFLVPAGRPDDLARALDTFLDMDEEGVAAMRGAALETSKRFSADTIAAKWADALHRVVSASSVERTEASAMVSALLVEVSTVDDRLIFSVRVDGLGPGAMAWAKLALVGRRSSGYMRLPMQVSSQEHSVLLRGELAIDRLVLGSSGVLDLFLDVRIDDARTRTRLEAGNHPEPVPVGDLEVYATKHGNASIRRAG</sequence>
<protein>
    <submittedName>
        <fullName evidence="4">Glycosyltransferase</fullName>
        <ecNumber evidence="4">2.4.1.-</ecNumber>
    </submittedName>
</protein>
<dbReference type="Gene3D" id="3.40.50.2000">
    <property type="entry name" value="Glycogen Phosphorylase B"/>
    <property type="match status" value="2"/>
</dbReference>
<keyword evidence="1 4" id="KW-0328">Glycosyltransferase</keyword>
<dbReference type="Pfam" id="PF00534">
    <property type="entry name" value="Glycos_transf_1"/>
    <property type="match status" value="1"/>
</dbReference>
<dbReference type="SUPFAM" id="SSF53756">
    <property type="entry name" value="UDP-Glycosyltransferase/glycogen phosphorylase"/>
    <property type="match status" value="1"/>
</dbReference>
<dbReference type="InterPro" id="IPR001296">
    <property type="entry name" value="Glyco_trans_1"/>
</dbReference>
<evidence type="ECO:0000256" key="1">
    <source>
        <dbReference type="ARBA" id="ARBA00022676"/>
    </source>
</evidence>
<evidence type="ECO:0000313" key="4">
    <source>
        <dbReference type="EMBL" id="SLM95339.1"/>
    </source>
</evidence>
<keyword evidence="2 4" id="KW-0808">Transferase</keyword>
<dbReference type="AlphaFoldDB" id="A0A1X6X874"/>
<name>A0A1X6X874_9MICO</name>
<accession>A0A1X6X874</accession>